<sequence length="258" mass="28064">MKSSGVVAFFLAVSPLVAAHSVPDCKDLVDSDGRFVVDGFLIDKTCEWAGRKDTTFRCQHPEVLQNCPHTCGTPCHSEAPSAAPTPEYQFPSSSPTISKTPTIAPSNAPTPVYCEADSTEKFQVPGTQGTEMKSCDWAANRDTVFRCKIDEVRQNCMTLCEVPCTQKPDDDELVFAGANSGEPEEKKKGFPHGVFWVSAGVVAGLALIAYATHKTEQKAEEKKVKWNGELNPIKTDDAPADNGYTSTWCLWGNNNVEV</sequence>
<accession>A0AAD3H3E2</accession>
<evidence type="ECO:0008006" key="4">
    <source>
        <dbReference type="Google" id="ProtNLM"/>
    </source>
</evidence>
<protein>
    <recommendedName>
        <fullName evidence="4">ShKT domain-containing protein</fullName>
    </recommendedName>
</protein>
<gene>
    <name evidence="2" type="ORF">CTEN210_05381</name>
</gene>
<comment type="caution">
    <text evidence="2">The sequence shown here is derived from an EMBL/GenBank/DDBJ whole genome shotgun (WGS) entry which is preliminary data.</text>
</comment>
<keyword evidence="1" id="KW-0732">Signal</keyword>
<feature type="signal peptide" evidence="1">
    <location>
        <begin position="1"/>
        <end position="19"/>
    </location>
</feature>
<dbReference type="EMBL" id="BLLK01000029">
    <property type="protein sequence ID" value="GFH48905.1"/>
    <property type="molecule type" value="Genomic_DNA"/>
</dbReference>
<reference evidence="2 3" key="1">
    <citation type="journal article" date="2021" name="Sci. Rep.">
        <title>The genome of the diatom Chaetoceros tenuissimus carries an ancient integrated fragment of an extant virus.</title>
        <authorList>
            <person name="Hongo Y."/>
            <person name="Kimura K."/>
            <person name="Takaki Y."/>
            <person name="Yoshida Y."/>
            <person name="Baba S."/>
            <person name="Kobayashi G."/>
            <person name="Nagasaki K."/>
            <person name="Hano T."/>
            <person name="Tomaru Y."/>
        </authorList>
    </citation>
    <scope>NUCLEOTIDE SEQUENCE [LARGE SCALE GENOMIC DNA]</scope>
    <source>
        <strain evidence="2 3">NIES-3715</strain>
    </source>
</reference>
<evidence type="ECO:0000313" key="2">
    <source>
        <dbReference type="EMBL" id="GFH48905.1"/>
    </source>
</evidence>
<dbReference type="Proteomes" id="UP001054902">
    <property type="component" value="Unassembled WGS sequence"/>
</dbReference>
<name>A0AAD3H3E2_9STRA</name>
<keyword evidence="3" id="KW-1185">Reference proteome</keyword>
<evidence type="ECO:0000256" key="1">
    <source>
        <dbReference type="SAM" id="SignalP"/>
    </source>
</evidence>
<proteinExistence type="predicted"/>
<evidence type="ECO:0000313" key="3">
    <source>
        <dbReference type="Proteomes" id="UP001054902"/>
    </source>
</evidence>
<feature type="chain" id="PRO_5042110757" description="ShKT domain-containing protein" evidence="1">
    <location>
        <begin position="20"/>
        <end position="258"/>
    </location>
</feature>
<organism evidence="2 3">
    <name type="scientific">Chaetoceros tenuissimus</name>
    <dbReference type="NCBI Taxonomy" id="426638"/>
    <lineage>
        <taxon>Eukaryota</taxon>
        <taxon>Sar</taxon>
        <taxon>Stramenopiles</taxon>
        <taxon>Ochrophyta</taxon>
        <taxon>Bacillariophyta</taxon>
        <taxon>Coscinodiscophyceae</taxon>
        <taxon>Chaetocerotophycidae</taxon>
        <taxon>Chaetocerotales</taxon>
        <taxon>Chaetocerotaceae</taxon>
        <taxon>Chaetoceros</taxon>
    </lineage>
</organism>
<dbReference type="AlphaFoldDB" id="A0AAD3H3E2"/>